<keyword evidence="9" id="KW-0511">Multifunctional enzyme</keyword>
<evidence type="ECO:0000256" key="10">
    <source>
        <dbReference type="SAM" id="Phobius"/>
    </source>
</evidence>
<evidence type="ECO:0000313" key="13">
    <source>
        <dbReference type="EMBL" id="AUH02476.1"/>
    </source>
</evidence>
<dbReference type="EMBL" id="CP025085">
    <property type="protein sequence ID" value="AUH02476.1"/>
    <property type="molecule type" value="Genomic_DNA"/>
</dbReference>
<dbReference type="AlphaFoldDB" id="A0A2I5TQF3"/>
<keyword evidence="9" id="KW-0808">Transferase</keyword>
<feature type="transmembrane region" description="Helical" evidence="10">
    <location>
        <begin position="106"/>
        <end position="125"/>
    </location>
</feature>
<dbReference type="RefSeq" id="WP_084297661.1">
    <property type="nucleotide sequence ID" value="NZ_CP025084.1"/>
</dbReference>
<dbReference type="STRING" id="104623.Ser39006_03454"/>
<dbReference type="GO" id="GO:0005886">
    <property type="term" value="C:plasma membrane"/>
    <property type="evidence" value="ECO:0007669"/>
    <property type="project" value="UniProtKB-SubCell"/>
</dbReference>
<reference evidence="14 15" key="1">
    <citation type="journal article" date="2013" name="Genome Announc.">
        <title>Draft genome sequence of Serratia sp. strain ATCC 39006, a model bacterium for analysis of the biosynthesis and regulation of prodigiosin, a carbapenem, and gas vesicles.</title>
        <authorList>
            <person name="Fineran P.C."/>
            <person name="Iglesias Cans M.C."/>
            <person name="Ramsay J.P."/>
            <person name="Wilf N.M."/>
            <person name="Cossyleon D."/>
            <person name="McNeil M.B."/>
            <person name="Williamson N.R."/>
            <person name="Monson R.E."/>
            <person name="Becher S.A."/>
            <person name="Stanton J.A."/>
            <person name="Brugger K."/>
            <person name="Brown S.D."/>
            <person name="Salmond G.P."/>
        </authorList>
    </citation>
    <scope>NUCLEOTIDE SEQUENCE [LARGE SCALE GENOMIC DNA]</scope>
    <source>
        <strain evidence="14">ATCC 39006</strain>
        <strain evidence="15">ATCC 39006 / SC 11482</strain>
    </source>
</reference>
<evidence type="ECO:0000259" key="12">
    <source>
        <dbReference type="Pfam" id="PF06750"/>
    </source>
</evidence>
<dbReference type="Proteomes" id="UP000233778">
    <property type="component" value="Chromosome"/>
</dbReference>
<keyword evidence="6 10" id="KW-1133">Transmembrane helix</keyword>
<proteinExistence type="inferred from homology"/>
<keyword evidence="7 10" id="KW-0472">Membrane</keyword>
<comment type="similarity">
    <text evidence="2 8">Belongs to the peptidase A24 family.</text>
</comment>
<evidence type="ECO:0000256" key="9">
    <source>
        <dbReference type="RuleBase" id="RU003794"/>
    </source>
</evidence>
<dbReference type="EMBL" id="CP025084">
    <property type="protein sequence ID" value="AUH06794.1"/>
    <property type="molecule type" value="Genomic_DNA"/>
</dbReference>
<dbReference type="EC" id="2.1.1.-" evidence="9"/>
<dbReference type="InterPro" id="IPR010627">
    <property type="entry name" value="Prepilin_pept_A24_N"/>
</dbReference>
<dbReference type="Pfam" id="PF01478">
    <property type="entry name" value="Peptidase_A24"/>
    <property type="match status" value="1"/>
</dbReference>
<keyword evidence="9" id="KW-0489">Methyltransferase</keyword>
<feature type="transmembrane region" description="Helical" evidence="10">
    <location>
        <begin position="261"/>
        <end position="281"/>
    </location>
</feature>
<feature type="transmembrane region" description="Helical" evidence="10">
    <location>
        <begin position="179"/>
        <end position="200"/>
    </location>
</feature>
<evidence type="ECO:0000256" key="2">
    <source>
        <dbReference type="ARBA" id="ARBA00005801"/>
    </source>
</evidence>
<dbReference type="PANTHER" id="PTHR30487">
    <property type="entry name" value="TYPE 4 PREPILIN-LIKE PROTEINS LEADER PEPTIDE-PROCESSING ENZYME"/>
    <property type="match status" value="1"/>
</dbReference>
<reference evidence="14" key="2">
    <citation type="submission" date="2013-09" db="EMBL/GenBank/DDBJ databases">
        <authorList>
            <person name="Wang G."/>
            <person name="Yang Y."/>
            <person name="Su Y."/>
        </authorList>
    </citation>
    <scope>NUCLEOTIDE SEQUENCE</scope>
    <source>
        <strain evidence="14">ATCC 39006</strain>
    </source>
</reference>
<dbReference type="InterPro" id="IPR000045">
    <property type="entry name" value="Prepilin_IV_endopep_pep"/>
</dbReference>
<feature type="transmembrane region" description="Helical" evidence="10">
    <location>
        <begin position="232"/>
        <end position="249"/>
    </location>
</feature>
<dbReference type="PANTHER" id="PTHR30487:SF0">
    <property type="entry name" value="PREPILIN LEADER PEPTIDASE_N-METHYLTRANSFERASE-RELATED"/>
    <property type="match status" value="1"/>
</dbReference>
<comment type="catalytic activity">
    <reaction evidence="9">
        <text>Typically cleaves a -Gly-|-Phe- bond to release an N-terminal, basic peptide of 5-8 residues from type IV prepilin, and then N-methylates the new N-terminal amino group, the methyl donor being S-adenosyl-L-methionine.</text>
        <dbReference type="EC" id="3.4.23.43"/>
    </reaction>
</comment>
<evidence type="ECO:0000256" key="6">
    <source>
        <dbReference type="ARBA" id="ARBA00022989"/>
    </source>
</evidence>
<accession>A0A2I5TQF3</accession>
<dbReference type="Pfam" id="PF06750">
    <property type="entry name" value="A24_N_bact"/>
    <property type="match status" value="1"/>
</dbReference>
<dbReference type="Proteomes" id="UP000017700">
    <property type="component" value="Chromosome"/>
</dbReference>
<dbReference type="GO" id="GO:0004190">
    <property type="term" value="F:aspartic-type endopeptidase activity"/>
    <property type="evidence" value="ECO:0007669"/>
    <property type="project" value="UniProtKB-EC"/>
</dbReference>
<dbReference type="GO" id="GO:0006465">
    <property type="term" value="P:signal peptide processing"/>
    <property type="evidence" value="ECO:0007669"/>
    <property type="project" value="TreeGrafter"/>
</dbReference>
<organism evidence="14 15">
    <name type="scientific">Serratia sp. (strain ATCC 39006)</name>
    <name type="common">Prodigiosinella confusarubida</name>
    <dbReference type="NCBI Taxonomy" id="104623"/>
    <lineage>
        <taxon>Bacteria</taxon>
        <taxon>Pseudomonadati</taxon>
        <taxon>Pseudomonadota</taxon>
        <taxon>Gammaproteobacteria</taxon>
        <taxon>Enterobacterales</taxon>
        <taxon>Pectobacteriaceae</taxon>
        <taxon>Prodigiosinella</taxon>
    </lineage>
</organism>
<dbReference type="InterPro" id="IPR050882">
    <property type="entry name" value="Prepilin_peptidase/N-MTase"/>
</dbReference>
<feature type="transmembrane region" description="Helical" evidence="10">
    <location>
        <begin position="155"/>
        <end position="173"/>
    </location>
</feature>
<dbReference type="InterPro" id="IPR014032">
    <property type="entry name" value="Peptidase_A24A_bac"/>
</dbReference>
<evidence type="ECO:0000256" key="5">
    <source>
        <dbReference type="ARBA" id="ARBA00022692"/>
    </source>
</evidence>
<dbReference type="KEGG" id="sera:Ser39006_010075"/>
<sequence length="283" mass="31792">MDLNTFATVFPWTWQAALFVCGLLIGSFLNVVIHRLPIMLERRWQQEACFHLGLAEPEPVSRYDLWWPPSTCPDCQQPLRFRDNVPVLSWLWLRGRSHCCLRPISWRYPLIEVCTALLFVLAGSWWAPGLALLGGLVLFCFLLVLAVIDIRTQWLPDVLTLPLLWLGLLFNLFETFVPLGQAVVGAMAGYLSLWLIYWLFKRFTGRDALGYGDFKFLAALGAWVGWSALPNLVLIASSLGLLLTLLWRGARRQNIQQPLAFGPWLALGGGISLVLNAVSGLSG</sequence>
<reference evidence="14" key="4">
    <citation type="submission" date="2017-11" db="EMBL/GenBank/DDBJ databases">
        <title>Complete genome sequence of Serratia sp. ATCC 39006.</title>
        <authorList>
            <person name="Hampton H.G."/>
            <person name="Jackson S.A."/>
            <person name="Jauregui R."/>
            <person name="Poulter G.T.M."/>
            <person name="Salmond G.P.C."/>
            <person name="Fineran P.C."/>
        </authorList>
    </citation>
    <scope>NUCLEOTIDE SEQUENCE</scope>
    <source>
        <strain evidence="14">ATCC 39006</strain>
    </source>
</reference>
<dbReference type="OrthoDB" id="9789291at2"/>
<dbReference type="PRINTS" id="PR00864">
    <property type="entry name" value="PREPILNPTASE"/>
</dbReference>
<evidence type="ECO:0000313" key="14">
    <source>
        <dbReference type="EMBL" id="AUH06794.1"/>
    </source>
</evidence>
<keyword evidence="3" id="KW-1003">Cell membrane</keyword>
<comment type="subcellular location">
    <subcellularLocation>
        <location evidence="1">Cell inner membrane</location>
        <topology evidence="1">Multi-pass membrane protein</topology>
    </subcellularLocation>
    <subcellularLocation>
        <location evidence="9">Cell membrane</location>
        <topology evidence="9">Multi-pass membrane protein</topology>
    </subcellularLocation>
</comment>
<dbReference type="GO" id="GO:0008168">
    <property type="term" value="F:methyltransferase activity"/>
    <property type="evidence" value="ECO:0007669"/>
    <property type="project" value="UniProtKB-KW"/>
</dbReference>
<dbReference type="EC" id="3.4.23.43" evidence="9"/>
<keyword evidence="9" id="KW-0645">Protease</keyword>
<protein>
    <recommendedName>
        <fullName evidence="9">Prepilin leader peptidase/N-methyltransferase</fullName>
        <ecNumber evidence="9">2.1.1.-</ecNumber>
        <ecNumber evidence="9">3.4.23.43</ecNumber>
    </recommendedName>
</protein>
<evidence type="ECO:0000256" key="8">
    <source>
        <dbReference type="RuleBase" id="RU003793"/>
    </source>
</evidence>
<gene>
    <name evidence="13" type="ORF">CWC46_10070</name>
    <name evidence="14" type="ORF">Ser39006_010075</name>
</gene>
<evidence type="ECO:0000256" key="7">
    <source>
        <dbReference type="ARBA" id="ARBA00023136"/>
    </source>
</evidence>
<evidence type="ECO:0000256" key="3">
    <source>
        <dbReference type="ARBA" id="ARBA00022475"/>
    </source>
</evidence>
<keyword evidence="15" id="KW-1185">Reference proteome</keyword>
<feature type="domain" description="Prepilin type IV endopeptidase peptidase" evidence="11">
    <location>
        <begin position="136"/>
        <end position="245"/>
    </location>
</feature>
<evidence type="ECO:0000313" key="16">
    <source>
        <dbReference type="Proteomes" id="UP000233778"/>
    </source>
</evidence>
<evidence type="ECO:0000256" key="1">
    <source>
        <dbReference type="ARBA" id="ARBA00004429"/>
    </source>
</evidence>
<keyword evidence="9" id="KW-0378">Hydrolase</keyword>
<reference evidence="13 16" key="3">
    <citation type="submission" date="2017-11" db="EMBL/GenBank/DDBJ databases">
        <title>Complete genome sequence of Serratia sp. ATCC 39006 LacA.</title>
        <authorList>
            <person name="Hampton H.G."/>
            <person name="Jackson S.A."/>
            <person name="Jauregui R."/>
            <person name="Poulter G.T.M."/>
            <person name="Salmond G.P.C."/>
            <person name="Fineran P.C."/>
        </authorList>
    </citation>
    <scope>NUCLEOTIDE SEQUENCE [LARGE SCALE GENOMIC DNA]</scope>
    <source>
        <strain evidence="13 16">ATCC 39006</strain>
    </source>
</reference>
<dbReference type="GO" id="GO:0032259">
    <property type="term" value="P:methylation"/>
    <property type="evidence" value="ECO:0007669"/>
    <property type="project" value="UniProtKB-KW"/>
</dbReference>
<feature type="transmembrane region" description="Helical" evidence="10">
    <location>
        <begin position="131"/>
        <end position="148"/>
    </location>
</feature>
<keyword evidence="4" id="KW-0997">Cell inner membrane</keyword>
<keyword evidence="5 9" id="KW-0812">Transmembrane</keyword>
<comment type="function">
    <text evidence="9">Plays an essential role in type IV pili and type II pseudopili formation by proteolytically removing the leader sequence from substrate proteins and subsequently monomethylating the alpha-amino group of the newly exposed N-terminal phenylalanine.</text>
</comment>
<dbReference type="KEGG" id="serq:CWC46_10070"/>
<feature type="transmembrane region" description="Helical" evidence="10">
    <location>
        <begin position="12"/>
        <end position="33"/>
    </location>
</feature>
<evidence type="ECO:0000256" key="4">
    <source>
        <dbReference type="ARBA" id="ARBA00022519"/>
    </source>
</evidence>
<dbReference type="Gene3D" id="1.20.120.1220">
    <property type="match status" value="1"/>
</dbReference>
<name>A0A2I5TQF3_SERS3</name>
<evidence type="ECO:0000313" key="15">
    <source>
        <dbReference type="Proteomes" id="UP000017700"/>
    </source>
</evidence>
<feature type="domain" description="Prepilin peptidase A24 N-terminal" evidence="12">
    <location>
        <begin position="20"/>
        <end position="122"/>
    </location>
</feature>
<evidence type="ECO:0000259" key="11">
    <source>
        <dbReference type="Pfam" id="PF01478"/>
    </source>
</evidence>